<organism evidence="1 2">
    <name type="scientific">Asanoa iriomotensis</name>
    <dbReference type="NCBI Taxonomy" id="234613"/>
    <lineage>
        <taxon>Bacteria</taxon>
        <taxon>Bacillati</taxon>
        <taxon>Actinomycetota</taxon>
        <taxon>Actinomycetes</taxon>
        <taxon>Micromonosporales</taxon>
        <taxon>Micromonosporaceae</taxon>
        <taxon>Asanoa</taxon>
    </lineage>
</organism>
<reference evidence="1 2" key="1">
    <citation type="submission" date="2021-01" db="EMBL/GenBank/DDBJ databases">
        <title>Whole genome shotgun sequence of Asanoa iriomotensis NBRC 100142.</title>
        <authorList>
            <person name="Komaki H."/>
            <person name="Tamura T."/>
        </authorList>
    </citation>
    <scope>NUCLEOTIDE SEQUENCE [LARGE SCALE GENOMIC DNA]</scope>
    <source>
        <strain evidence="1 2">NBRC 100142</strain>
    </source>
</reference>
<name>A0ABQ4BUG6_9ACTN</name>
<evidence type="ECO:0000313" key="1">
    <source>
        <dbReference type="EMBL" id="GIF54168.1"/>
    </source>
</evidence>
<accession>A0ABQ4BUG6</accession>
<dbReference type="EMBL" id="BONC01000001">
    <property type="protein sequence ID" value="GIF54168.1"/>
    <property type="molecule type" value="Genomic_DNA"/>
</dbReference>
<dbReference type="RefSeq" id="WP_203699876.1">
    <property type="nucleotide sequence ID" value="NZ_BAAALU010000017.1"/>
</dbReference>
<protein>
    <submittedName>
        <fullName evidence="1">Uncharacterized protein</fullName>
    </submittedName>
</protein>
<keyword evidence="2" id="KW-1185">Reference proteome</keyword>
<proteinExistence type="predicted"/>
<comment type="caution">
    <text evidence="1">The sequence shown here is derived from an EMBL/GenBank/DDBJ whole genome shotgun (WGS) entry which is preliminary data.</text>
</comment>
<gene>
    <name evidence="1" type="ORF">Air01nite_02630</name>
</gene>
<dbReference type="Proteomes" id="UP000624325">
    <property type="component" value="Unassembled WGS sequence"/>
</dbReference>
<sequence>MAHPLRIRLDISADADDDVLDRMAGDLRAELLELDVDSVDRAGDGPLPANAKAGEVLTAGALLLAVAPGVVEGAMAILASWLSRQPRDVEVEIDGQRFSGTVTREQRAALVAAYLARVGPPPADGR</sequence>
<evidence type="ECO:0000313" key="2">
    <source>
        <dbReference type="Proteomes" id="UP000624325"/>
    </source>
</evidence>